<gene>
    <name evidence="1" type="ORF">B9X95_18045</name>
</gene>
<protein>
    <submittedName>
        <fullName evidence="1">Uncharacterized protein</fullName>
    </submittedName>
</protein>
<dbReference type="AlphaFoldDB" id="A0A241ZB40"/>
<evidence type="ECO:0000313" key="2">
    <source>
        <dbReference type="Proteomes" id="UP000194699"/>
    </source>
</evidence>
<dbReference type="EMBL" id="NGEL01000179">
    <property type="protein sequence ID" value="OTM80400.1"/>
    <property type="molecule type" value="Genomic_DNA"/>
</dbReference>
<accession>A0A241ZB40</accession>
<evidence type="ECO:0000313" key="1">
    <source>
        <dbReference type="EMBL" id="OTM80400.1"/>
    </source>
</evidence>
<dbReference type="Proteomes" id="UP000194699">
    <property type="component" value="Unassembled WGS sequence"/>
</dbReference>
<name>A0A241ZB40_ACIBA</name>
<sequence length="67" mass="8475">MNKLFNFFLWKKVKNLYLRKGEHKFILQSIFICRAKFQKWINEVIEKTLYEDKIRVYEILREYSRNI</sequence>
<comment type="caution">
    <text evidence="1">The sequence shown here is derived from an EMBL/GenBank/DDBJ whole genome shotgun (WGS) entry which is preliminary data.</text>
</comment>
<organism evidence="1 2">
    <name type="scientific">Acinetobacter baumannii</name>
    <dbReference type="NCBI Taxonomy" id="470"/>
    <lineage>
        <taxon>Bacteria</taxon>
        <taxon>Pseudomonadati</taxon>
        <taxon>Pseudomonadota</taxon>
        <taxon>Gammaproteobacteria</taxon>
        <taxon>Moraxellales</taxon>
        <taxon>Moraxellaceae</taxon>
        <taxon>Acinetobacter</taxon>
        <taxon>Acinetobacter calcoaceticus/baumannii complex</taxon>
    </lineage>
</organism>
<proteinExistence type="predicted"/>
<reference evidence="1 2" key="1">
    <citation type="submission" date="2017-05" db="EMBL/GenBank/DDBJ databases">
        <authorList>
            <person name="Song R."/>
            <person name="Chenine A.L."/>
            <person name="Ruprecht R.M."/>
        </authorList>
    </citation>
    <scope>NUCLEOTIDE SEQUENCE [LARGE SCALE GENOMIC DNA]</scope>
    <source>
        <strain evidence="1 2">PR350</strain>
    </source>
</reference>